<comment type="caution">
    <text evidence="2">The sequence shown here is derived from an EMBL/GenBank/DDBJ whole genome shotgun (WGS) entry which is preliminary data.</text>
</comment>
<evidence type="ECO:0000313" key="2">
    <source>
        <dbReference type="EMBL" id="TDE09623.1"/>
    </source>
</evidence>
<dbReference type="Proteomes" id="UP000294739">
    <property type="component" value="Unassembled WGS sequence"/>
</dbReference>
<keyword evidence="3" id="KW-1185">Reference proteome</keyword>
<reference evidence="2 3" key="1">
    <citation type="submission" date="2019-03" db="EMBL/GenBank/DDBJ databases">
        <title>Draft genome sequences of novel Actinobacteria.</title>
        <authorList>
            <person name="Sahin N."/>
            <person name="Ay H."/>
            <person name="Saygin H."/>
        </authorList>
    </citation>
    <scope>NUCLEOTIDE SEQUENCE [LARGE SCALE GENOMIC DNA]</scope>
    <source>
        <strain evidence="2 3">5K138</strain>
    </source>
</reference>
<organism evidence="2 3">
    <name type="scientific">Jiangella asiatica</name>
    <dbReference type="NCBI Taxonomy" id="2530372"/>
    <lineage>
        <taxon>Bacteria</taxon>
        <taxon>Bacillati</taxon>
        <taxon>Actinomycetota</taxon>
        <taxon>Actinomycetes</taxon>
        <taxon>Jiangellales</taxon>
        <taxon>Jiangellaceae</taxon>
        <taxon>Jiangella</taxon>
    </lineage>
</organism>
<proteinExistence type="predicted"/>
<name>A0A4R5DGR3_9ACTN</name>
<evidence type="ECO:0000256" key="1">
    <source>
        <dbReference type="SAM" id="MobiDB-lite"/>
    </source>
</evidence>
<dbReference type="InParanoid" id="A0A4R5DGR3"/>
<evidence type="ECO:0000313" key="3">
    <source>
        <dbReference type="Proteomes" id="UP000294739"/>
    </source>
</evidence>
<feature type="region of interest" description="Disordered" evidence="1">
    <location>
        <begin position="1"/>
        <end position="26"/>
    </location>
</feature>
<dbReference type="EMBL" id="SMKZ01000017">
    <property type="protein sequence ID" value="TDE09623.1"/>
    <property type="molecule type" value="Genomic_DNA"/>
</dbReference>
<protein>
    <recommendedName>
        <fullName evidence="4">Asp23/Gls24 family envelope stress response protein</fullName>
    </recommendedName>
</protein>
<sequence>MEMSADPDGGRGAGAPPGRGDVAPPDTAVVDRAASALRAYTDYGWPRAAQRILATVLTATRRARPVRARGEEGDFRVSDQVVTSYLQEAIDRVDGIRVTHIRLDLDGNTLVALHLTVAVTYPERIAPLADAVRRAARDCVRSIIGDVDTPLDLRHIQVHVGDVRPPTGRQPGS</sequence>
<dbReference type="OrthoDB" id="5187673at2"/>
<dbReference type="RefSeq" id="WP_131895246.1">
    <property type="nucleotide sequence ID" value="NZ_SMKZ01000017.1"/>
</dbReference>
<gene>
    <name evidence="2" type="ORF">E1269_13365</name>
</gene>
<evidence type="ECO:0008006" key="4">
    <source>
        <dbReference type="Google" id="ProtNLM"/>
    </source>
</evidence>
<accession>A0A4R5DGR3</accession>
<dbReference type="AlphaFoldDB" id="A0A4R5DGR3"/>